<accession>A0A0H5DG64</accession>
<evidence type="ECO:0000256" key="1">
    <source>
        <dbReference type="SAM" id="MobiDB-lite"/>
    </source>
</evidence>
<evidence type="ECO:0000313" key="3">
    <source>
        <dbReference type="Proteomes" id="UP000043764"/>
    </source>
</evidence>
<dbReference type="SUPFAM" id="SSF74653">
    <property type="entry name" value="TolA/TonB C-terminal domain"/>
    <property type="match status" value="1"/>
</dbReference>
<feature type="compositionally biased region" description="Pro residues" evidence="1">
    <location>
        <begin position="121"/>
        <end position="141"/>
    </location>
</feature>
<dbReference type="EMBL" id="CVRL01000013">
    <property type="protein sequence ID" value="CRL10455.1"/>
    <property type="molecule type" value="Genomic_DNA"/>
</dbReference>
<sequence length="403" mass="41891">MGGLSTTAVNKRGTGVQTGTKISLAGHGLLAGWVVFGAWFPSEPLPMAVQDVSIISTEEFARLSQQRAAPVIADSAAPLTPPETETPPEVTPPAAPAEPAVTQPDPVTPPAPDPEVADVPEPQPEPTPPVTAPAAPEPPQTPSLVPDVAETPQLRPTDRVAPTPVAPPEPDVRIDDVAQPEIATAPGSETNQDAQEETAEAAANDRIVTEETEADTDQVASAAPERSLRPQARPNRPAPTPEPEPDPAPQTTAAREPEPAAPSEPEPQEDRAAAVEDALAAALAGGGDVVAPEPSGPPLTSGEREALRLAVQNCWNVGSLSSEALRTTVVVALSLTPDGRPEEGSIRLLSSTGGSGAAANQAFGAARRAILRCGARGFQLPSDKYAQWRNIEMTFNPERMRNR</sequence>
<evidence type="ECO:0000313" key="2">
    <source>
        <dbReference type="EMBL" id="CRL10455.1"/>
    </source>
</evidence>
<dbReference type="AlphaFoldDB" id="A0A0H5DG64"/>
<feature type="region of interest" description="Disordered" evidence="1">
    <location>
        <begin position="77"/>
        <end position="273"/>
    </location>
</feature>
<dbReference type="STRING" id="481446.NIT7645_02649"/>
<proteinExistence type="predicted"/>
<evidence type="ECO:0008006" key="4">
    <source>
        <dbReference type="Google" id="ProtNLM"/>
    </source>
</evidence>
<dbReference type="Gene3D" id="3.30.1150.10">
    <property type="match status" value="1"/>
</dbReference>
<keyword evidence="3" id="KW-1185">Reference proteome</keyword>
<feature type="compositionally biased region" description="Pro residues" evidence="1">
    <location>
        <begin position="79"/>
        <end position="96"/>
    </location>
</feature>
<name>A0A0H5DG64_9RHOB</name>
<gene>
    <name evidence="2" type="ORF">NIT7321_01300</name>
</gene>
<feature type="compositionally biased region" description="Pro residues" evidence="1">
    <location>
        <begin position="236"/>
        <end position="248"/>
    </location>
</feature>
<dbReference type="Proteomes" id="UP000043764">
    <property type="component" value="Unassembled WGS sequence"/>
</dbReference>
<organism evidence="2 3">
    <name type="scientific">Phaeobacter italicus</name>
    <dbReference type="NCBI Taxonomy" id="481446"/>
    <lineage>
        <taxon>Bacteria</taxon>
        <taxon>Pseudomonadati</taxon>
        <taxon>Pseudomonadota</taxon>
        <taxon>Alphaproteobacteria</taxon>
        <taxon>Rhodobacterales</taxon>
        <taxon>Roseobacteraceae</taxon>
        <taxon>Phaeobacter</taxon>
    </lineage>
</organism>
<protein>
    <recommendedName>
        <fullName evidence="4">Protein TolA</fullName>
    </recommendedName>
</protein>
<reference evidence="3" key="1">
    <citation type="submission" date="2015-05" db="EMBL/GenBank/DDBJ databases">
        <authorList>
            <person name="Rodrigo-Torres Lidia"/>
            <person name="Arahal R.David."/>
        </authorList>
    </citation>
    <scope>NUCLEOTIDE SEQUENCE [LARGE SCALE GENOMIC DNA]</scope>
    <source>
        <strain evidence="3">CECT 7321</strain>
    </source>
</reference>